<dbReference type="EMBL" id="HACA01031199">
    <property type="protein sequence ID" value="CDW48560.1"/>
    <property type="molecule type" value="Transcribed_RNA"/>
</dbReference>
<accession>A0A0K2VDW0</accession>
<proteinExistence type="predicted"/>
<organism evidence="2">
    <name type="scientific">Lepeophtheirus salmonis</name>
    <name type="common">Salmon louse</name>
    <name type="synonym">Caligus salmonis</name>
    <dbReference type="NCBI Taxonomy" id="72036"/>
    <lineage>
        <taxon>Eukaryota</taxon>
        <taxon>Metazoa</taxon>
        <taxon>Ecdysozoa</taxon>
        <taxon>Arthropoda</taxon>
        <taxon>Crustacea</taxon>
        <taxon>Multicrustacea</taxon>
        <taxon>Hexanauplia</taxon>
        <taxon>Copepoda</taxon>
        <taxon>Siphonostomatoida</taxon>
        <taxon>Caligidae</taxon>
        <taxon>Lepeophtheirus</taxon>
    </lineage>
</organism>
<evidence type="ECO:0000313" key="2">
    <source>
        <dbReference type="EMBL" id="CDW48560.1"/>
    </source>
</evidence>
<keyword evidence="1" id="KW-1133">Transmembrane helix</keyword>
<dbReference type="AlphaFoldDB" id="A0A0K2VDW0"/>
<keyword evidence="1" id="KW-0472">Membrane</keyword>
<protein>
    <submittedName>
        <fullName evidence="2">Uncharacterized protein</fullName>
    </submittedName>
</protein>
<feature type="non-terminal residue" evidence="2">
    <location>
        <position position="76"/>
    </location>
</feature>
<keyword evidence="1" id="KW-0812">Transmembrane</keyword>
<name>A0A0K2VDW0_LEPSM</name>
<evidence type="ECO:0000256" key="1">
    <source>
        <dbReference type="SAM" id="Phobius"/>
    </source>
</evidence>
<sequence>MILYSFKRNKMNKRLYYLNLTQPIKPKRLEGLISSFSQALFSKLSVEDLQGKIEGVVWAVYVCFNLLITKLILAVT</sequence>
<reference evidence="2" key="1">
    <citation type="submission" date="2014-05" db="EMBL/GenBank/DDBJ databases">
        <authorList>
            <person name="Chronopoulou M."/>
        </authorList>
    </citation>
    <scope>NUCLEOTIDE SEQUENCE</scope>
    <source>
        <tissue evidence="2">Whole organism</tissue>
    </source>
</reference>
<feature type="transmembrane region" description="Helical" evidence="1">
    <location>
        <begin position="56"/>
        <end position="75"/>
    </location>
</feature>